<dbReference type="PANTHER" id="PTHR11252">
    <property type="entry name" value="POLYRIBONUCLEOTIDE NUCLEOTIDYLTRANSFERASE"/>
    <property type="match status" value="1"/>
</dbReference>
<dbReference type="Gene3D" id="2.40.50.140">
    <property type="entry name" value="Nucleic acid-binding proteins"/>
    <property type="match status" value="1"/>
</dbReference>
<feature type="domain" description="S1 motif" evidence="9">
    <location>
        <begin position="631"/>
        <end position="699"/>
    </location>
</feature>
<dbReference type="NCBIfam" id="TIGR03591">
    <property type="entry name" value="polynuc_phos"/>
    <property type="match status" value="1"/>
</dbReference>
<dbReference type="Gene3D" id="3.30.230.70">
    <property type="entry name" value="GHMP Kinase, N-terminal domain"/>
    <property type="match status" value="2"/>
</dbReference>
<keyword evidence="4 8" id="KW-0548">Nucleotidyltransferase</keyword>
<comment type="function">
    <text evidence="8">Involved in mRNA degradation. Catalyzes the phosphorolysis of single-stranded polyribonucleotides processively in the 3'- to 5'-direction.</text>
</comment>
<comment type="similarity">
    <text evidence="1 8">Belongs to the polyribonucleotide nucleotidyltransferase family.</text>
</comment>
<dbReference type="Pfam" id="PF00575">
    <property type="entry name" value="S1"/>
    <property type="match status" value="1"/>
</dbReference>
<reference evidence="11" key="1">
    <citation type="journal article" date="2015" name="Genome Announc.">
        <title>Draft Genome Sequence of Tolypothrix boutellei Strain VB521301.</title>
        <authorList>
            <person name="Chandrababunaidu M.M."/>
            <person name="Singh D."/>
            <person name="Sen D."/>
            <person name="Bhan S."/>
            <person name="Das S."/>
            <person name="Gupta A."/>
            <person name="Adhikary S.P."/>
            <person name="Tripathy S."/>
        </authorList>
    </citation>
    <scope>NUCLEOTIDE SEQUENCE</scope>
    <source>
        <strain evidence="11">VB521301</strain>
    </source>
</reference>
<keyword evidence="12" id="KW-1185">Reference proteome</keyword>
<gene>
    <name evidence="8" type="primary">pnp</name>
    <name evidence="11" type="ORF">DA73_0234005</name>
    <name evidence="10" type="ORF">DA73_0400004890</name>
</gene>
<feature type="binding site" evidence="8">
    <location>
        <position position="501"/>
    </location>
    <ligand>
        <name>Mg(2+)</name>
        <dbReference type="ChEBI" id="CHEBI:18420"/>
    </ligand>
</feature>
<dbReference type="InterPro" id="IPR003029">
    <property type="entry name" value="S1_domain"/>
</dbReference>
<dbReference type="EC" id="2.7.7.8" evidence="8"/>
<dbReference type="FunFam" id="3.30.230.70:FF:000001">
    <property type="entry name" value="Polyribonucleotide nucleotidyltransferase"/>
    <property type="match status" value="1"/>
</dbReference>
<keyword evidence="6 8" id="KW-0460">Magnesium</keyword>
<dbReference type="CDD" id="cd02393">
    <property type="entry name" value="KH-I_PNPase"/>
    <property type="match status" value="1"/>
</dbReference>
<dbReference type="Pfam" id="PF00013">
    <property type="entry name" value="KH_1"/>
    <property type="match status" value="1"/>
</dbReference>
<keyword evidence="3 8" id="KW-0808">Transferase</keyword>
<dbReference type="NCBIfam" id="NF008805">
    <property type="entry name" value="PRK11824.1"/>
    <property type="match status" value="1"/>
</dbReference>
<dbReference type="GO" id="GO:0004654">
    <property type="term" value="F:polyribonucleotide nucleotidyltransferase activity"/>
    <property type="evidence" value="ECO:0007669"/>
    <property type="project" value="UniProtKB-UniRule"/>
</dbReference>
<evidence type="ECO:0000313" key="11">
    <source>
        <dbReference type="EMBL" id="KIE09367.1"/>
    </source>
</evidence>
<keyword evidence="2 8" id="KW-0963">Cytoplasm</keyword>
<evidence type="ECO:0000256" key="2">
    <source>
        <dbReference type="ARBA" id="ARBA00022490"/>
    </source>
</evidence>
<dbReference type="GO" id="GO:0006402">
    <property type="term" value="P:mRNA catabolic process"/>
    <property type="evidence" value="ECO:0007669"/>
    <property type="project" value="UniProtKB-UniRule"/>
</dbReference>
<dbReference type="STRING" id="1479485.DA73_0234005"/>
<dbReference type="PROSITE" id="PS50084">
    <property type="entry name" value="KH_TYPE_1"/>
    <property type="match status" value="1"/>
</dbReference>
<evidence type="ECO:0000256" key="1">
    <source>
        <dbReference type="ARBA" id="ARBA00007404"/>
    </source>
</evidence>
<dbReference type="Pfam" id="PF03725">
    <property type="entry name" value="RNase_PH_C"/>
    <property type="match status" value="1"/>
</dbReference>
<dbReference type="PROSITE" id="PS50126">
    <property type="entry name" value="S1"/>
    <property type="match status" value="1"/>
</dbReference>
<dbReference type="SUPFAM" id="SSF54791">
    <property type="entry name" value="Eukaryotic type KH-domain (KH-domain type I)"/>
    <property type="match status" value="1"/>
</dbReference>
<accession>A0A0C1N419</accession>
<dbReference type="Pfam" id="PF01138">
    <property type="entry name" value="RNase_PH"/>
    <property type="match status" value="2"/>
</dbReference>
<dbReference type="EMBL" id="JHEG02000058">
    <property type="protein sequence ID" value="KIE09367.1"/>
    <property type="molecule type" value="Genomic_DNA"/>
</dbReference>
<dbReference type="InterPro" id="IPR036345">
    <property type="entry name" value="ExoRNase_PH_dom2_sf"/>
</dbReference>
<proteinExistence type="inferred from homology"/>
<dbReference type="SUPFAM" id="SSF54211">
    <property type="entry name" value="Ribosomal protein S5 domain 2-like"/>
    <property type="match status" value="2"/>
</dbReference>
<evidence type="ECO:0000256" key="8">
    <source>
        <dbReference type="HAMAP-Rule" id="MF_01595"/>
    </source>
</evidence>
<dbReference type="Proteomes" id="UP000029738">
    <property type="component" value="Unassembled WGS sequence"/>
</dbReference>
<evidence type="ECO:0000313" key="12">
    <source>
        <dbReference type="Proteomes" id="UP000029738"/>
    </source>
</evidence>
<dbReference type="InterPro" id="IPR004087">
    <property type="entry name" value="KH_dom"/>
</dbReference>
<dbReference type="EMBL" id="JHEG04000001">
    <property type="protein sequence ID" value="KAF3884863.1"/>
    <property type="molecule type" value="Genomic_DNA"/>
</dbReference>
<dbReference type="PANTHER" id="PTHR11252:SF0">
    <property type="entry name" value="POLYRIBONUCLEOTIDE NUCLEOTIDYLTRANSFERASE 1, MITOCHONDRIAL"/>
    <property type="match status" value="1"/>
</dbReference>
<evidence type="ECO:0000256" key="3">
    <source>
        <dbReference type="ARBA" id="ARBA00022679"/>
    </source>
</evidence>
<keyword evidence="5 8" id="KW-0479">Metal-binding</keyword>
<comment type="subcellular location">
    <subcellularLocation>
        <location evidence="8">Cytoplasm</location>
    </subcellularLocation>
</comment>
<dbReference type="Pfam" id="PF03726">
    <property type="entry name" value="PNPase"/>
    <property type="match status" value="1"/>
</dbReference>
<evidence type="ECO:0000256" key="6">
    <source>
        <dbReference type="ARBA" id="ARBA00022842"/>
    </source>
</evidence>
<dbReference type="InterPro" id="IPR004088">
    <property type="entry name" value="KH_dom_type_1"/>
</dbReference>
<dbReference type="InterPro" id="IPR012340">
    <property type="entry name" value="NA-bd_OB-fold"/>
</dbReference>
<dbReference type="GO" id="GO:0003723">
    <property type="term" value="F:RNA binding"/>
    <property type="evidence" value="ECO:0007669"/>
    <property type="project" value="UniProtKB-UniRule"/>
</dbReference>
<dbReference type="SMART" id="SM00316">
    <property type="entry name" value="S1"/>
    <property type="match status" value="1"/>
</dbReference>
<dbReference type="InterPro" id="IPR020568">
    <property type="entry name" value="Ribosomal_Su5_D2-typ_SF"/>
</dbReference>
<dbReference type="CDD" id="cd11363">
    <property type="entry name" value="RNase_PH_PNPase_1"/>
    <property type="match status" value="1"/>
</dbReference>
<evidence type="ECO:0000259" key="9">
    <source>
        <dbReference type="PROSITE" id="PS50126"/>
    </source>
</evidence>
<dbReference type="SUPFAM" id="SSF46915">
    <property type="entry name" value="Polynucleotide phosphorylase/guanosine pentaphosphate synthase (PNPase/GPSI), domain 3"/>
    <property type="match status" value="1"/>
</dbReference>
<keyword evidence="7 8" id="KW-0694">RNA-binding</keyword>
<name>A0A0C1N419_9CYAN</name>
<dbReference type="CDD" id="cd11364">
    <property type="entry name" value="RNase_PH_PNPase_2"/>
    <property type="match status" value="1"/>
</dbReference>
<dbReference type="SMART" id="SM00322">
    <property type="entry name" value="KH"/>
    <property type="match status" value="1"/>
</dbReference>
<dbReference type="FunFam" id="3.30.1370.10:FF:000001">
    <property type="entry name" value="Polyribonucleotide nucleotidyltransferase"/>
    <property type="match status" value="1"/>
</dbReference>
<evidence type="ECO:0000256" key="7">
    <source>
        <dbReference type="ARBA" id="ARBA00022884"/>
    </source>
</evidence>
<evidence type="ECO:0000256" key="4">
    <source>
        <dbReference type="ARBA" id="ARBA00022695"/>
    </source>
</evidence>
<sequence>MGEFEKSISFDGRDIRLKVGQLAPQSGGSVLIQSGDTAVLVTATRSEAREGIDFLPLTVDYEERLYAAGRIPGGMLRREGRPPERAILTSRLIDRPLRPLFPSWLRDDLQIVALTLSMDELVPPDVLAVTGASIATIIAKIPFNGPMAAVRVGLVGDDFIINPTYAEIEAGDLDLIVAGSPDGVIMVEAGANQLPERDIIEAIEFGYEAVQDLIKAQQDLIAEIGLELITQEPPQVDSTLENFIRERATEDIKKILSQFDLDKTQRDAALDEVKATIETAIAELSEEDPIRIAAKADKAVDNNFKDLTKKFMRRQIIEDNVRVDGRKLDEVRPVSCLVDLLPKRVHGSGLFNRGLTQVLSACTLGTPGDMQYLSDDLQQDQQKRYMHHYNFPPFSVGETKPMRAPGRREIGHGALAERALLPVLPPKEQFPYVIRVVSEVLSSNGSTSMGSVCGSTLALMDAGVPISKPVSGAAMGLIKEGEEVRVLTDIQGIEDFLGDMDFKVAGTDSGITALQMDMKISGLPLEIIAQAVHQAKAARLHILDKMLQTIEHPRTEMSPFAPRLMTIRIDPDMIGLVIGPGGKTIKGITEETGAKIDIEDDGTVTISALDENKAKRARNIIQGMTRKLNEGDVYAGRVTRIIPIGAFVEFLPGKEGMIHISQLADYRVGKVEDEVAVGDEVIVKVREIDNKGRINLTRLGIHPDQAAAAREAAAVNR</sequence>
<dbReference type="HAMAP" id="MF_01595">
    <property type="entry name" value="PNPase"/>
    <property type="match status" value="1"/>
</dbReference>
<dbReference type="SUPFAM" id="SSF50249">
    <property type="entry name" value="Nucleic acid-binding proteins"/>
    <property type="match status" value="1"/>
</dbReference>
<dbReference type="OrthoDB" id="9804305at2"/>
<dbReference type="InterPro" id="IPR036612">
    <property type="entry name" value="KH_dom_type_1_sf"/>
</dbReference>
<dbReference type="InterPro" id="IPR015847">
    <property type="entry name" value="ExoRNase_PH_dom2"/>
</dbReference>
<dbReference type="GO" id="GO:0000175">
    <property type="term" value="F:3'-5'-RNA exonuclease activity"/>
    <property type="evidence" value="ECO:0007669"/>
    <property type="project" value="TreeGrafter"/>
</dbReference>
<dbReference type="InterPro" id="IPR001247">
    <property type="entry name" value="ExoRNase_PH_dom1"/>
</dbReference>
<dbReference type="SUPFAM" id="SSF55666">
    <property type="entry name" value="Ribonuclease PH domain 2-like"/>
    <property type="match status" value="2"/>
</dbReference>
<dbReference type="Gene3D" id="3.30.1370.10">
    <property type="entry name" value="K Homology domain, type 1"/>
    <property type="match status" value="1"/>
</dbReference>
<dbReference type="GO" id="GO:0000287">
    <property type="term" value="F:magnesium ion binding"/>
    <property type="evidence" value="ECO:0007669"/>
    <property type="project" value="UniProtKB-UniRule"/>
</dbReference>
<dbReference type="RefSeq" id="WP_038081390.1">
    <property type="nucleotide sequence ID" value="NZ_JHEG04000001.1"/>
</dbReference>
<dbReference type="AlphaFoldDB" id="A0A0C1N419"/>
<comment type="caution">
    <text evidence="11">The sequence shown here is derived from an EMBL/GenBank/DDBJ whole genome shotgun (WGS) entry which is preliminary data.</text>
</comment>
<evidence type="ECO:0000256" key="5">
    <source>
        <dbReference type="ARBA" id="ARBA00022723"/>
    </source>
</evidence>
<dbReference type="GO" id="GO:0005829">
    <property type="term" value="C:cytosol"/>
    <property type="evidence" value="ECO:0007669"/>
    <property type="project" value="TreeGrafter"/>
</dbReference>
<comment type="catalytic activity">
    <reaction evidence="8">
        <text>RNA(n+1) + phosphate = RNA(n) + a ribonucleoside 5'-diphosphate</text>
        <dbReference type="Rhea" id="RHEA:22096"/>
        <dbReference type="Rhea" id="RHEA-COMP:14527"/>
        <dbReference type="Rhea" id="RHEA-COMP:17342"/>
        <dbReference type="ChEBI" id="CHEBI:43474"/>
        <dbReference type="ChEBI" id="CHEBI:57930"/>
        <dbReference type="ChEBI" id="CHEBI:140395"/>
        <dbReference type="EC" id="2.7.7.8"/>
    </reaction>
</comment>
<comment type="cofactor">
    <cofactor evidence="8">
        <name>Mg(2+)</name>
        <dbReference type="ChEBI" id="CHEBI:18420"/>
    </cofactor>
</comment>
<dbReference type="InterPro" id="IPR012162">
    <property type="entry name" value="PNPase"/>
</dbReference>
<dbReference type="InterPro" id="IPR027408">
    <property type="entry name" value="PNPase/RNase_PH_dom_sf"/>
</dbReference>
<dbReference type="InterPro" id="IPR036456">
    <property type="entry name" value="PNPase_PH_RNA-bd_sf"/>
</dbReference>
<evidence type="ECO:0000313" key="10">
    <source>
        <dbReference type="EMBL" id="KAF3884863.1"/>
    </source>
</evidence>
<dbReference type="InterPro" id="IPR015848">
    <property type="entry name" value="PNPase_PH_RNA-bd_bac/org-type"/>
</dbReference>
<organism evidence="11">
    <name type="scientific">Tolypothrix bouteillei VB521301</name>
    <dbReference type="NCBI Taxonomy" id="1479485"/>
    <lineage>
        <taxon>Bacteria</taxon>
        <taxon>Bacillati</taxon>
        <taxon>Cyanobacteriota</taxon>
        <taxon>Cyanophyceae</taxon>
        <taxon>Nostocales</taxon>
        <taxon>Tolypothrichaceae</taxon>
        <taxon>Tolypothrix</taxon>
    </lineage>
</organism>
<dbReference type="CDD" id="cd04472">
    <property type="entry name" value="S1_PNPase"/>
    <property type="match status" value="1"/>
</dbReference>
<protein>
    <recommendedName>
        <fullName evidence="8">Polyribonucleotide nucleotidyltransferase</fullName>
        <ecNumber evidence="8">2.7.7.8</ecNumber>
    </recommendedName>
    <alternativeName>
        <fullName evidence="8">Polynucleotide phosphorylase</fullName>
        <shortName evidence="8">PNPase</shortName>
    </alternativeName>
</protein>
<dbReference type="FunFam" id="3.30.230.70:FF:000002">
    <property type="entry name" value="Polyribonucleotide nucleotidyltransferase"/>
    <property type="match status" value="1"/>
</dbReference>
<feature type="binding site" evidence="8">
    <location>
        <position position="495"/>
    </location>
    <ligand>
        <name>Mg(2+)</name>
        <dbReference type="ChEBI" id="CHEBI:18420"/>
    </ligand>
</feature>
<reference evidence="10" key="2">
    <citation type="submission" date="2019-11" db="EMBL/GenBank/DDBJ databases">
        <title>Improved Assembly of Tolypothrix boutellei genome.</title>
        <authorList>
            <person name="Sarangi A.N."/>
            <person name="Mukherjee M."/>
            <person name="Ghosh S."/>
            <person name="Singh D."/>
            <person name="Das A."/>
            <person name="Kant S."/>
            <person name="Prusty A."/>
            <person name="Tripathy S."/>
        </authorList>
    </citation>
    <scope>NUCLEOTIDE SEQUENCE</scope>
    <source>
        <strain evidence="10">VB521301</strain>
    </source>
</reference>
<dbReference type="GO" id="GO:0006396">
    <property type="term" value="P:RNA processing"/>
    <property type="evidence" value="ECO:0007669"/>
    <property type="project" value="InterPro"/>
</dbReference>
<dbReference type="PIRSF" id="PIRSF005499">
    <property type="entry name" value="PNPase"/>
    <property type="match status" value="1"/>
</dbReference>